<keyword evidence="4" id="KW-0539">Nucleus</keyword>
<feature type="compositionally biased region" description="Basic and acidic residues" evidence="6">
    <location>
        <begin position="1"/>
        <end position="12"/>
    </location>
</feature>
<evidence type="ECO:0000256" key="2">
    <source>
        <dbReference type="ARBA" id="ARBA00022754"/>
    </source>
</evidence>
<evidence type="ECO:0000259" key="7">
    <source>
        <dbReference type="PROSITE" id="PS51841"/>
    </source>
</evidence>
<dbReference type="InterPro" id="IPR036415">
    <property type="entry name" value="Lamin_tail_dom_sf"/>
</dbReference>
<dbReference type="GO" id="GO:0005652">
    <property type="term" value="C:nuclear lamina"/>
    <property type="evidence" value="ECO:0007669"/>
    <property type="project" value="TreeGrafter"/>
</dbReference>
<keyword evidence="2" id="KW-0403">Intermediate filament</keyword>
<keyword evidence="3 5" id="KW-0175">Coiled coil</keyword>
<feature type="domain" description="LTD" evidence="7">
    <location>
        <begin position="628"/>
        <end position="750"/>
    </location>
</feature>
<dbReference type="Gene3D" id="2.60.40.1260">
    <property type="entry name" value="Lamin Tail domain"/>
    <property type="match status" value="2"/>
</dbReference>
<protein>
    <recommendedName>
        <fullName evidence="7">LTD domain-containing protein</fullName>
    </recommendedName>
</protein>
<reference evidence="8" key="1">
    <citation type="submission" date="2024-06" db="EMBL/GenBank/DDBJ databases">
        <authorList>
            <person name="Liu X."/>
            <person name="Lenzi L."/>
            <person name="Haldenby T S."/>
            <person name="Uol C."/>
        </authorList>
    </citation>
    <scope>NUCLEOTIDE SEQUENCE</scope>
</reference>
<dbReference type="GO" id="GO:0090435">
    <property type="term" value="P:protein localization to nuclear envelope"/>
    <property type="evidence" value="ECO:0007669"/>
    <property type="project" value="TreeGrafter"/>
</dbReference>
<feature type="region of interest" description="Disordered" evidence="6">
    <location>
        <begin position="762"/>
        <end position="788"/>
    </location>
</feature>
<evidence type="ECO:0000256" key="4">
    <source>
        <dbReference type="ARBA" id="ARBA00023242"/>
    </source>
</evidence>
<dbReference type="Proteomes" id="UP001497525">
    <property type="component" value="Unassembled WGS sequence"/>
</dbReference>
<feature type="compositionally biased region" description="Basic and acidic residues" evidence="6">
    <location>
        <begin position="779"/>
        <end position="788"/>
    </location>
</feature>
<evidence type="ECO:0000313" key="9">
    <source>
        <dbReference type="Proteomes" id="UP001497525"/>
    </source>
</evidence>
<dbReference type="PANTHER" id="PTHR45721">
    <property type="entry name" value="LAMIN DM0-RELATED"/>
    <property type="match status" value="1"/>
</dbReference>
<accession>A0AAV2TLA3</accession>
<sequence length="851" mass="95556">MPDDTRGGKLRDSLSLTRQEEKEELQDLNDRLSRYIEFIQKNQYDPALGADLEAVAESIRSKLDDLSKLYADELAAVRNNLDNIALRLAKSQTDHKSAVSARDEALGELEDAKRREGRLADEVASLKAQISRLRSELDNAKGMKSAQDDLKKQLDIAKQQLEKETLNRTDLENRLMTANEQLQFKDKVLSKEREAWNSEALRVQLEAVQKEADKYRVKLKEKLDELRDEMTKQMKMLNAKMEKSLEDKLNAEKNKVKDAEARADAEQKERKRLAASLSSHMTELRTCRSDLELAHRKIEQLNATIDDLRSKLLEAGEQNRDELDRLKDLLNAKSLECVQLASDKVQLNAEIAMYRSLLESEESRCKISPSRQNLTGKAIVRSSERQLTSSKKRPYIPLDRELHVDLDAIPKRTRVEQQYSHDSSTIAPTHHTREERMETDDVGAFHRYSSGGRSLRITCSSNGPVHFASADPGDGMVRIRNASDETVTLQDWYLHFGPTRPGNKEYVTLYVFPSSQRLKPHSEMKVFLCPTGGNQVDRLPTKRERRRESPSLYIVTEASIWQPYKSLLCLKDGSGNVRASCEIQPFDRTSIDSATKTSLPILSNITPTSFRSSTASATYRGGTGSRQSDGSFRITCAADDPVHFESVESGGGILLISNASNKVTDIGNWRLKFRSLNHEVNHTFSASEKLEPHSSIRVYLCAAGDKTARQNEPVLYVVTDAPVSEQYNSTFTLYDSAGTTRATCKIEPISAGDTVIPAIELTEGEEGEEESAEESEPETGSKHSVKEPEAVAVYIAPRRSELGSSKYTSTYSKYDYGRGGGTLDSAVSDRYRAFVIENPTDRPGIFSCPFM</sequence>
<dbReference type="Pfam" id="PF00038">
    <property type="entry name" value="Filament"/>
    <property type="match status" value="1"/>
</dbReference>
<comment type="caution">
    <text evidence="8">The sequence shown here is derived from an EMBL/GenBank/DDBJ whole genome shotgun (WGS) entry which is preliminary data.</text>
</comment>
<evidence type="ECO:0000256" key="3">
    <source>
        <dbReference type="ARBA" id="ARBA00023054"/>
    </source>
</evidence>
<feature type="region of interest" description="Disordered" evidence="6">
    <location>
        <begin position="1"/>
        <end position="22"/>
    </location>
</feature>
<gene>
    <name evidence="8" type="ORF">CDAUBV1_LOCUS11304</name>
</gene>
<feature type="region of interest" description="Disordered" evidence="6">
    <location>
        <begin position="415"/>
        <end position="441"/>
    </location>
</feature>
<dbReference type="PANTHER" id="PTHR45721:SF11">
    <property type="entry name" value="LAMIN DM0-RELATED"/>
    <property type="match status" value="1"/>
</dbReference>
<dbReference type="SUPFAM" id="SSF57997">
    <property type="entry name" value="Tropomyosin"/>
    <property type="match status" value="1"/>
</dbReference>
<evidence type="ECO:0000256" key="5">
    <source>
        <dbReference type="SAM" id="Coils"/>
    </source>
</evidence>
<dbReference type="SUPFAM" id="SSF64593">
    <property type="entry name" value="Intermediate filament protein, coiled coil region"/>
    <property type="match status" value="1"/>
</dbReference>
<evidence type="ECO:0000256" key="6">
    <source>
        <dbReference type="SAM" id="MobiDB-lite"/>
    </source>
</evidence>
<dbReference type="GO" id="GO:0051664">
    <property type="term" value="P:nuclear pore localization"/>
    <property type="evidence" value="ECO:0007669"/>
    <property type="project" value="TreeGrafter"/>
</dbReference>
<dbReference type="EMBL" id="CAXLJL010000378">
    <property type="protein sequence ID" value="CAL5137029.1"/>
    <property type="molecule type" value="Genomic_DNA"/>
</dbReference>
<dbReference type="GO" id="GO:0031507">
    <property type="term" value="P:heterochromatin formation"/>
    <property type="evidence" value="ECO:0007669"/>
    <property type="project" value="TreeGrafter"/>
</dbReference>
<dbReference type="InterPro" id="IPR001322">
    <property type="entry name" value="Lamin_tail_dom"/>
</dbReference>
<name>A0AAV2TLA3_CALDB</name>
<feature type="coiled-coil region" evidence="5">
    <location>
        <begin position="102"/>
        <end position="364"/>
    </location>
</feature>
<dbReference type="InterPro" id="IPR039008">
    <property type="entry name" value="IF_rod_dom"/>
</dbReference>
<comment type="subcellular location">
    <subcellularLocation>
        <location evidence="1">Nucleus</location>
    </subcellularLocation>
</comment>
<organism evidence="8 9">
    <name type="scientific">Calicophoron daubneyi</name>
    <name type="common">Rumen fluke</name>
    <name type="synonym">Paramphistomum daubneyi</name>
    <dbReference type="NCBI Taxonomy" id="300641"/>
    <lineage>
        <taxon>Eukaryota</taxon>
        <taxon>Metazoa</taxon>
        <taxon>Spiralia</taxon>
        <taxon>Lophotrochozoa</taxon>
        <taxon>Platyhelminthes</taxon>
        <taxon>Trematoda</taxon>
        <taxon>Digenea</taxon>
        <taxon>Plagiorchiida</taxon>
        <taxon>Pronocephalata</taxon>
        <taxon>Paramphistomoidea</taxon>
        <taxon>Paramphistomidae</taxon>
        <taxon>Calicophoron</taxon>
    </lineage>
</organism>
<evidence type="ECO:0000256" key="1">
    <source>
        <dbReference type="ARBA" id="ARBA00004123"/>
    </source>
</evidence>
<dbReference type="PROSITE" id="PS51841">
    <property type="entry name" value="LTD"/>
    <property type="match status" value="1"/>
</dbReference>
<feature type="compositionally biased region" description="Polar residues" evidence="6">
    <location>
        <begin position="416"/>
        <end position="427"/>
    </location>
</feature>
<dbReference type="GO" id="GO:0005882">
    <property type="term" value="C:intermediate filament"/>
    <property type="evidence" value="ECO:0007669"/>
    <property type="project" value="UniProtKB-KW"/>
</dbReference>
<dbReference type="Gene3D" id="1.20.5.1160">
    <property type="entry name" value="Vasodilator-stimulated phosphoprotein"/>
    <property type="match status" value="1"/>
</dbReference>
<dbReference type="AlphaFoldDB" id="A0AAV2TLA3"/>
<feature type="compositionally biased region" description="Acidic residues" evidence="6">
    <location>
        <begin position="762"/>
        <end position="777"/>
    </location>
</feature>
<evidence type="ECO:0000313" key="8">
    <source>
        <dbReference type="EMBL" id="CAL5137029.1"/>
    </source>
</evidence>
<proteinExistence type="predicted"/>
<dbReference type="GO" id="GO:0005200">
    <property type="term" value="F:structural constituent of cytoskeleton"/>
    <property type="evidence" value="ECO:0007669"/>
    <property type="project" value="TreeGrafter"/>
</dbReference>
<dbReference type="Gene3D" id="1.20.5.170">
    <property type="match status" value="1"/>
</dbReference>
<dbReference type="GO" id="GO:0007097">
    <property type="term" value="P:nuclear migration"/>
    <property type="evidence" value="ECO:0007669"/>
    <property type="project" value="TreeGrafter"/>
</dbReference>
<dbReference type="GO" id="GO:0006998">
    <property type="term" value="P:nuclear envelope organization"/>
    <property type="evidence" value="ECO:0007669"/>
    <property type="project" value="TreeGrafter"/>
</dbReference>
<dbReference type="SUPFAM" id="SSF74853">
    <property type="entry name" value="Lamin A/C globular tail domain"/>
    <property type="match status" value="2"/>
</dbReference>